<dbReference type="Proteomes" id="UP000815325">
    <property type="component" value="Unassembled WGS sequence"/>
</dbReference>
<reference evidence="1" key="1">
    <citation type="submission" date="2017-08" db="EMBL/GenBank/DDBJ databases">
        <authorList>
            <person name="Polle J.E."/>
            <person name="Barry K."/>
            <person name="Cushman J."/>
            <person name="Schmutz J."/>
            <person name="Tran D."/>
            <person name="Hathwaick L.T."/>
            <person name="Yim W.C."/>
            <person name="Jenkins J."/>
            <person name="Mckie-Krisberg Z.M."/>
            <person name="Prochnik S."/>
            <person name="Lindquist E."/>
            <person name="Dockter R.B."/>
            <person name="Adam C."/>
            <person name="Molina H."/>
            <person name="Bunkerborg J."/>
            <person name="Jin E."/>
            <person name="Buchheim M."/>
            <person name="Magnuson J."/>
        </authorList>
    </citation>
    <scope>NUCLEOTIDE SEQUENCE</scope>
    <source>
        <strain evidence="1">CCAP 19/18</strain>
    </source>
</reference>
<name>A0ABQ7FSU4_DUNSA</name>
<keyword evidence="2" id="KW-1185">Reference proteome</keyword>
<evidence type="ECO:0008006" key="3">
    <source>
        <dbReference type="Google" id="ProtNLM"/>
    </source>
</evidence>
<comment type="caution">
    <text evidence="1">The sequence shown here is derived from an EMBL/GenBank/DDBJ whole genome shotgun (WGS) entry which is preliminary data.</text>
</comment>
<dbReference type="EMBL" id="MU073985">
    <property type="protein sequence ID" value="KAF5825295.1"/>
    <property type="molecule type" value="Genomic_DNA"/>
</dbReference>
<protein>
    <recommendedName>
        <fullName evidence="3">Encoded protein</fullName>
    </recommendedName>
</protein>
<organism evidence="1 2">
    <name type="scientific">Dunaliella salina</name>
    <name type="common">Green alga</name>
    <name type="synonym">Protococcus salinus</name>
    <dbReference type="NCBI Taxonomy" id="3046"/>
    <lineage>
        <taxon>Eukaryota</taxon>
        <taxon>Viridiplantae</taxon>
        <taxon>Chlorophyta</taxon>
        <taxon>core chlorophytes</taxon>
        <taxon>Chlorophyceae</taxon>
        <taxon>CS clade</taxon>
        <taxon>Chlamydomonadales</taxon>
        <taxon>Dunaliellaceae</taxon>
        <taxon>Dunaliella</taxon>
    </lineage>
</organism>
<evidence type="ECO:0000313" key="2">
    <source>
        <dbReference type="Proteomes" id="UP000815325"/>
    </source>
</evidence>
<sequence length="78" mass="8712">MSYTCSLCMSISQVPAHMSCTSWGAVWKNVHEERRAAHIMPYSKLVYQRKETAAHQAIVALLKSVGDRGSIVTFKEQG</sequence>
<evidence type="ECO:0000313" key="1">
    <source>
        <dbReference type="EMBL" id="KAF5825295.1"/>
    </source>
</evidence>
<proteinExistence type="predicted"/>
<accession>A0ABQ7FSU4</accession>
<gene>
    <name evidence="1" type="ORF">DUNSADRAFT_12038</name>
</gene>